<evidence type="ECO:0000313" key="5">
    <source>
        <dbReference type="Proteomes" id="UP001055167"/>
    </source>
</evidence>
<evidence type="ECO:0000313" key="4">
    <source>
        <dbReference type="EMBL" id="GJD50696.1"/>
    </source>
</evidence>
<dbReference type="Proteomes" id="UP001055167">
    <property type="component" value="Unassembled WGS sequence"/>
</dbReference>
<keyword evidence="5" id="KW-1185">Reference proteome</keyword>
<feature type="domain" description="Gamma-butyrobetaine hydroxylase-like N-terminal" evidence="3">
    <location>
        <begin position="11"/>
        <end position="95"/>
    </location>
</feature>
<gene>
    <name evidence="4" type="ORF">OPKNFCMD_3441</name>
</gene>
<dbReference type="Pfam" id="PF06155">
    <property type="entry name" value="GBBH-like_N"/>
    <property type="match status" value="1"/>
</dbReference>
<dbReference type="InterPro" id="IPR038492">
    <property type="entry name" value="GBBH-like_N_sf"/>
</dbReference>
<keyword evidence="2" id="KW-0408">Iron</keyword>
<organism evidence="4 5">
    <name type="scientific">Methylobacterium crusticola</name>
    <dbReference type="NCBI Taxonomy" id="1697972"/>
    <lineage>
        <taxon>Bacteria</taxon>
        <taxon>Pseudomonadati</taxon>
        <taxon>Pseudomonadota</taxon>
        <taxon>Alphaproteobacteria</taxon>
        <taxon>Hyphomicrobiales</taxon>
        <taxon>Methylobacteriaceae</taxon>
        <taxon>Methylobacterium</taxon>
    </lineage>
</organism>
<proteinExistence type="predicted"/>
<sequence>MTGDGEWPTEIRLSRDRRTLHVAFESGAAYALPAEYLRVESPSAEVQGHAPSERKWLGGKREVQILAVAPVGNYAVKLTFDDMHDTGLYAWDYLRRLGEEQAVRFARYEEELAGRGLSRDPPARR</sequence>
<evidence type="ECO:0000256" key="1">
    <source>
        <dbReference type="ARBA" id="ARBA00022723"/>
    </source>
</evidence>
<dbReference type="PANTHER" id="PTHR35303:SF5">
    <property type="entry name" value="OS02G0197800 PROTEIN"/>
    <property type="match status" value="1"/>
</dbReference>
<evidence type="ECO:0000259" key="3">
    <source>
        <dbReference type="Pfam" id="PF06155"/>
    </source>
</evidence>
<name>A0ABQ4R079_9HYPH</name>
<dbReference type="PANTHER" id="PTHR35303">
    <property type="entry name" value="OS02G0197800 PROTEIN"/>
    <property type="match status" value="1"/>
</dbReference>
<evidence type="ECO:0000256" key="2">
    <source>
        <dbReference type="ARBA" id="ARBA00023004"/>
    </source>
</evidence>
<protein>
    <recommendedName>
        <fullName evidence="3">Gamma-butyrobetaine hydroxylase-like N-terminal domain-containing protein</fullName>
    </recommendedName>
</protein>
<dbReference type="RefSeq" id="WP_128560792.1">
    <property type="nucleotide sequence ID" value="NZ_BPQH01000010.1"/>
</dbReference>
<dbReference type="EMBL" id="BPQH01000010">
    <property type="protein sequence ID" value="GJD50696.1"/>
    <property type="molecule type" value="Genomic_DNA"/>
</dbReference>
<accession>A0ABQ4R079</accession>
<dbReference type="Gene3D" id="3.30.2020.30">
    <property type="match status" value="1"/>
</dbReference>
<reference evidence="4" key="2">
    <citation type="submission" date="2021-08" db="EMBL/GenBank/DDBJ databases">
        <authorList>
            <person name="Tani A."/>
            <person name="Ola A."/>
            <person name="Ogura Y."/>
            <person name="Katsura K."/>
            <person name="Hayashi T."/>
        </authorList>
    </citation>
    <scope>NUCLEOTIDE SEQUENCE</scope>
    <source>
        <strain evidence="4">KCTC 52305</strain>
    </source>
</reference>
<comment type="caution">
    <text evidence="4">The sequence shown here is derived from an EMBL/GenBank/DDBJ whole genome shotgun (WGS) entry which is preliminary data.</text>
</comment>
<reference evidence="4" key="1">
    <citation type="journal article" date="2021" name="Front. Microbiol.">
        <title>Comprehensive Comparative Genomics and Phenotyping of Methylobacterium Species.</title>
        <authorList>
            <person name="Alessa O."/>
            <person name="Ogura Y."/>
            <person name="Fujitani Y."/>
            <person name="Takami H."/>
            <person name="Hayashi T."/>
            <person name="Sahin N."/>
            <person name="Tani A."/>
        </authorList>
    </citation>
    <scope>NUCLEOTIDE SEQUENCE</scope>
    <source>
        <strain evidence="4">KCTC 52305</strain>
    </source>
</reference>
<keyword evidence="1" id="KW-0479">Metal-binding</keyword>
<dbReference type="InterPro" id="IPR010376">
    <property type="entry name" value="GBBH-like_N"/>
</dbReference>